<organism evidence="3 4">
    <name type="scientific">Tremella mesenterica</name>
    <name type="common">Jelly fungus</name>
    <dbReference type="NCBI Taxonomy" id="5217"/>
    <lineage>
        <taxon>Eukaryota</taxon>
        <taxon>Fungi</taxon>
        <taxon>Dikarya</taxon>
        <taxon>Basidiomycota</taxon>
        <taxon>Agaricomycotina</taxon>
        <taxon>Tremellomycetes</taxon>
        <taxon>Tremellales</taxon>
        <taxon>Tremellaceae</taxon>
        <taxon>Tremella</taxon>
    </lineage>
</organism>
<feature type="compositionally biased region" description="Basic and acidic residues" evidence="1">
    <location>
        <begin position="212"/>
        <end position="221"/>
    </location>
</feature>
<keyword evidence="4" id="KW-1185">Reference proteome</keyword>
<proteinExistence type="predicted"/>
<dbReference type="Pfam" id="PF19016">
    <property type="entry name" value="DUF5745"/>
    <property type="match status" value="1"/>
</dbReference>
<dbReference type="Proteomes" id="UP000289152">
    <property type="component" value="Unassembled WGS sequence"/>
</dbReference>
<name>A0A4Q1BID5_TREME</name>
<accession>A0A4Q1BID5</accession>
<dbReference type="AlphaFoldDB" id="A0A4Q1BID5"/>
<gene>
    <name evidence="3" type="ORF">M231_05315</name>
</gene>
<reference evidence="3 4" key="1">
    <citation type="submission" date="2016-06" db="EMBL/GenBank/DDBJ databases">
        <title>Evolution of pathogenesis and genome organization in the Tremellales.</title>
        <authorList>
            <person name="Cuomo C."/>
            <person name="Litvintseva A."/>
            <person name="Heitman J."/>
            <person name="Chen Y."/>
            <person name="Sun S."/>
            <person name="Springer D."/>
            <person name="Dromer F."/>
            <person name="Young S."/>
            <person name="Zeng Q."/>
            <person name="Chapman S."/>
            <person name="Gujja S."/>
            <person name="Saif S."/>
            <person name="Birren B."/>
        </authorList>
    </citation>
    <scope>NUCLEOTIDE SEQUENCE [LARGE SCALE GENOMIC DNA]</scope>
    <source>
        <strain evidence="3 4">ATCC 28783</strain>
    </source>
</reference>
<evidence type="ECO:0000259" key="2">
    <source>
        <dbReference type="Pfam" id="PF19016"/>
    </source>
</evidence>
<dbReference type="InParanoid" id="A0A4Q1BID5"/>
<comment type="caution">
    <text evidence="3">The sequence shown here is derived from an EMBL/GenBank/DDBJ whole genome shotgun (WGS) entry which is preliminary data.</text>
</comment>
<dbReference type="OrthoDB" id="2596754at2759"/>
<dbReference type="InterPro" id="IPR044039">
    <property type="entry name" value="DUF5745"/>
</dbReference>
<dbReference type="EMBL" id="SDIL01000069">
    <property type="protein sequence ID" value="RXK37415.1"/>
    <property type="molecule type" value="Genomic_DNA"/>
</dbReference>
<feature type="region of interest" description="Disordered" evidence="1">
    <location>
        <begin position="180"/>
        <end position="250"/>
    </location>
</feature>
<feature type="domain" description="DUF5745" evidence="2">
    <location>
        <begin position="48"/>
        <end position="95"/>
    </location>
</feature>
<evidence type="ECO:0000256" key="1">
    <source>
        <dbReference type="SAM" id="MobiDB-lite"/>
    </source>
</evidence>
<sequence>MPTQPLPLLHALLRALDIPVYPRTLSSTSPSLLLLILETLLDTRLALPDESRECKTRQDEITIVKCILGVLADDVLGIDLTIINPIRVVQGSESELAVVVMAFAVLAKRSGLILHIKDRSREEEETEELDWSAELGTMPTTSSLPEPISPDTSFSPLLPSVGKIHNDESFDVFGSLGRKSRRGLTPREGGGVKKGMESDDLVDFDPTLRTMSESRGDEGGRRHTRGDHVMQGGRPKESIQSSTSASSNIEGRKTVLQHMMDEFGLGWET</sequence>
<feature type="compositionally biased region" description="Low complexity" evidence="1">
    <location>
        <begin position="238"/>
        <end position="247"/>
    </location>
</feature>
<protein>
    <recommendedName>
        <fullName evidence="2">DUF5745 domain-containing protein</fullName>
    </recommendedName>
</protein>
<evidence type="ECO:0000313" key="3">
    <source>
        <dbReference type="EMBL" id="RXK37415.1"/>
    </source>
</evidence>
<evidence type="ECO:0000313" key="4">
    <source>
        <dbReference type="Proteomes" id="UP000289152"/>
    </source>
</evidence>